<gene>
    <name evidence="1" type="ORF">SAMN05444006_107128</name>
</gene>
<dbReference type="EMBL" id="FNOB01000007">
    <property type="protein sequence ID" value="SDW85900.1"/>
    <property type="molecule type" value="Genomic_DNA"/>
</dbReference>
<reference evidence="1 2" key="1">
    <citation type="submission" date="2016-10" db="EMBL/GenBank/DDBJ databases">
        <authorList>
            <person name="Varghese N."/>
            <person name="Submissions S."/>
        </authorList>
    </citation>
    <scope>NUCLEOTIDE SEQUENCE [LARGE SCALE GENOMIC DNA]</scope>
    <source>
        <strain evidence="1 2">DSM 24802</strain>
    </source>
</reference>
<name>A0A1H2WZ53_9RHOB</name>
<keyword evidence="2" id="KW-1185">Reference proteome</keyword>
<dbReference type="Proteomes" id="UP000199541">
    <property type="component" value="Unassembled WGS sequence"/>
</dbReference>
<evidence type="ECO:0000313" key="2">
    <source>
        <dbReference type="Proteomes" id="UP000199541"/>
    </source>
</evidence>
<sequence>MEVGKLPPSSWSKYSTGVVIVAPSRPATMATRCETPGAGARRDHNGRIFSRVMRFSLRVTTSKRNPWNENTWPSAGIICAS</sequence>
<proteinExistence type="predicted"/>
<comment type="caution">
    <text evidence="1">The sequence shown here is derived from an EMBL/GenBank/DDBJ whole genome shotgun (WGS) entry which is preliminary data.</text>
</comment>
<organism evidence="1 2">
    <name type="scientific">Allgaiera indica</name>
    <dbReference type="NCBI Taxonomy" id="765699"/>
    <lineage>
        <taxon>Bacteria</taxon>
        <taxon>Pseudomonadati</taxon>
        <taxon>Pseudomonadota</taxon>
        <taxon>Alphaproteobacteria</taxon>
        <taxon>Rhodobacterales</taxon>
        <taxon>Paracoccaceae</taxon>
        <taxon>Allgaiera</taxon>
    </lineage>
</organism>
<evidence type="ECO:0000313" key="1">
    <source>
        <dbReference type="EMBL" id="SDW85900.1"/>
    </source>
</evidence>
<accession>A0A1H2WZ53</accession>
<protein>
    <submittedName>
        <fullName evidence="1">Uncharacterized protein</fullName>
    </submittedName>
</protein>